<evidence type="ECO:0000313" key="2">
    <source>
        <dbReference type="Proteomes" id="UP001207742"/>
    </source>
</evidence>
<sequence length="184" mass="21335">MAQDRLIAVTKEKCNYDTKYTGEKIILRLKSDTSDVKSSVDYWLDEFINLPDSTKLGFIGKLLAFEHDTSLCCMKVVNSSFNGIEGCGGKPRGVTRYPIQVDALYIINRICWPRWMELYSCSPVLYDNKLDKSINDNPAKIKIVYKQYKEWYNECRKKGEIGFYFPFNKGRYGWYNGRVSGVPK</sequence>
<organism evidence="1 2">
    <name type="scientific">Chitinophaga nivalis</name>
    <dbReference type="NCBI Taxonomy" id="2991709"/>
    <lineage>
        <taxon>Bacteria</taxon>
        <taxon>Pseudomonadati</taxon>
        <taxon>Bacteroidota</taxon>
        <taxon>Chitinophagia</taxon>
        <taxon>Chitinophagales</taxon>
        <taxon>Chitinophagaceae</taxon>
        <taxon>Chitinophaga</taxon>
    </lineage>
</organism>
<evidence type="ECO:0000313" key="1">
    <source>
        <dbReference type="EMBL" id="MCW3483001.1"/>
    </source>
</evidence>
<dbReference type="EMBL" id="JAPDNS010000001">
    <property type="protein sequence ID" value="MCW3483001.1"/>
    <property type="molecule type" value="Genomic_DNA"/>
</dbReference>
<proteinExistence type="predicted"/>
<reference evidence="1 2" key="1">
    <citation type="submission" date="2022-10" db="EMBL/GenBank/DDBJ databases">
        <title>Chitinophaga nivalis PC15 sp. nov., isolated from Pyeongchang county, South Korea.</title>
        <authorList>
            <person name="Trinh H.N."/>
        </authorList>
    </citation>
    <scope>NUCLEOTIDE SEQUENCE [LARGE SCALE GENOMIC DNA]</scope>
    <source>
        <strain evidence="1 2">PC14</strain>
    </source>
</reference>
<dbReference type="RefSeq" id="WP_264727891.1">
    <property type="nucleotide sequence ID" value="NZ_JAPDNR010000001.1"/>
</dbReference>
<accession>A0ABT3IGD5</accession>
<comment type="caution">
    <text evidence="1">The sequence shown here is derived from an EMBL/GenBank/DDBJ whole genome shotgun (WGS) entry which is preliminary data.</text>
</comment>
<keyword evidence="2" id="KW-1185">Reference proteome</keyword>
<gene>
    <name evidence="1" type="ORF">OL497_03815</name>
</gene>
<name>A0ABT3IGD5_9BACT</name>
<protein>
    <submittedName>
        <fullName evidence="1">Uncharacterized protein</fullName>
    </submittedName>
</protein>
<dbReference type="Proteomes" id="UP001207742">
    <property type="component" value="Unassembled WGS sequence"/>
</dbReference>